<dbReference type="Pfam" id="PF05223">
    <property type="entry name" value="MecA_N"/>
    <property type="match status" value="1"/>
</dbReference>
<feature type="domain" description="Penicillin-binding protein transpeptidase" evidence="1">
    <location>
        <begin position="329"/>
        <end position="584"/>
    </location>
</feature>
<evidence type="ECO:0000259" key="1">
    <source>
        <dbReference type="Pfam" id="PF00905"/>
    </source>
</evidence>
<dbReference type="EMBL" id="MRBO01000530">
    <property type="protein sequence ID" value="KAB2583607.1"/>
    <property type="molecule type" value="Genomic_DNA"/>
</dbReference>
<dbReference type="PANTHER" id="PTHR30627:SF24">
    <property type="entry name" value="PENICILLIN-BINDING PROTEIN 4B"/>
    <property type="match status" value="1"/>
</dbReference>
<dbReference type="PROSITE" id="PS51257">
    <property type="entry name" value="PROKAR_LIPOPROTEIN"/>
    <property type="match status" value="1"/>
</dbReference>
<reference evidence="4 6" key="2">
    <citation type="submission" date="2020-12" db="EMBL/GenBank/DDBJ databases">
        <title>Draft genome sequence of furan degrading bacterial strain FUR100.</title>
        <authorList>
            <person name="Woiski C."/>
        </authorList>
    </citation>
    <scope>NUCLEOTIDE SEQUENCE [LARGE SCALE GENOMIC DNA]</scope>
    <source>
        <strain evidence="4 6">FUR100</strain>
    </source>
</reference>
<gene>
    <name evidence="3" type="ORF">BS297_19775</name>
    <name evidence="4" type="ORF">I3517_05385</name>
</gene>
<keyword evidence="6" id="KW-1185">Reference proteome</keyword>
<dbReference type="InterPro" id="IPR050515">
    <property type="entry name" value="Beta-lactam/transpept"/>
</dbReference>
<evidence type="ECO:0000259" key="2">
    <source>
        <dbReference type="Pfam" id="PF05223"/>
    </source>
</evidence>
<dbReference type="GO" id="GO:0008658">
    <property type="term" value="F:penicillin binding"/>
    <property type="evidence" value="ECO:0007669"/>
    <property type="project" value="InterPro"/>
</dbReference>
<evidence type="ECO:0000313" key="6">
    <source>
        <dbReference type="Proteomes" id="UP000627573"/>
    </source>
</evidence>
<dbReference type="InterPro" id="IPR007887">
    <property type="entry name" value="MecA_N"/>
</dbReference>
<organism evidence="3 5">
    <name type="scientific">Rhodococcus erythropolis</name>
    <name type="common">Arthrobacter picolinophilus</name>
    <dbReference type="NCBI Taxonomy" id="1833"/>
    <lineage>
        <taxon>Bacteria</taxon>
        <taxon>Bacillati</taxon>
        <taxon>Actinomycetota</taxon>
        <taxon>Actinomycetes</taxon>
        <taxon>Mycobacteriales</taxon>
        <taxon>Nocardiaceae</taxon>
        <taxon>Rhodococcus</taxon>
        <taxon>Rhodococcus erythropolis group</taxon>
    </lineage>
</organism>
<accession>A0A5N5E0C8</accession>
<dbReference type="PANTHER" id="PTHR30627">
    <property type="entry name" value="PEPTIDOGLYCAN D,D-TRANSPEPTIDASE"/>
    <property type="match status" value="1"/>
</dbReference>
<comment type="caution">
    <text evidence="3">The sequence shown here is derived from an EMBL/GenBank/DDBJ whole genome shotgun (WGS) entry which is preliminary data.</text>
</comment>
<protein>
    <submittedName>
        <fullName evidence="3">Penicillin-binding protein</fullName>
    </submittedName>
    <submittedName>
        <fullName evidence="4">Penicillin-binding transpeptidase domain-containing protein</fullName>
    </submittedName>
</protein>
<name>A0A5N5E0C8_RHOER</name>
<dbReference type="Proteomes" id="UP000627573">
    <property type="component" value="Unassembled WGS sequence"/>
</dbReference>
<dbReference type="Gene3D" id="3.40.710.10">
    <property type="entry name" value="DD-peptidase/beta-lactamase superfamily"/>
    <property type="match status" value="1"/>
</dbReference>
<proteinExistence type="predicted"/>
<evidence type="ECO:0000313" key="5">
    <source>
        <dbReference type="Proteomes" id="UP000325576"/>
    </source>
</evidence>
<dbReference type="InterPro" id="IPR012338">
    <property type="entry name" value="Beta-lactam/transpept-like"/>
</dbReference>
<evidence type="ECO:0000313" key="3">
    <source>
        <dbReference type="EMBL" id="KAB2583607.1"/>
    </source>
</evidence>
<feature type="domain" description="NTF2-like N-terminal transpeptidase" evidence="2">
    <location>
        <begin position="37"/>
        <end position="144"/>
    </location>
</feature>
<dbReference type="SUPFAM" id="SSF56601">
    <property type="entry name" value="beta-lactamase/transpeptidase-like"/>
    <property type="match status" value="1"/>
</dbReference>
<sequence length="604" mass="63783">MNTRHFSRSRSAQLLASCTVIFLAVGISSCTPKPAGPEPVAQQFLSAFGDRDIDEAAKMTDRPDSAGPVLSDTWDALQAESMTAETTSVKMNGDTATVGYTYEWHLPKDRVWTYDGELQMGRKDGDWSVRWSSTDVHPRLGDKQTMSLRATAAPRARVNEHSGTDVLVPGIVYRVKFDRSKSNDIIGSANSLASVLGRFDASLTGQSIAESSTAVKGDYLVTRLRSDDYDQVSAQLGAISGVSVSDESDLVSTDPEFAPDLLGQIKKTIIDEVDGKAGWSVVTINQNGVDTDVLTETAPQPVPSFSISLDRNIQIAAQRAVNVNKDQAMMVVIEPSSGAILAVAQNKAADRDGPVATMGQYPPGSTFKIITAGAAISTGQATPDTMVPCPGRIEIGERSVPNYNEFALGTVPMATAFARSCNTSFAKLASEMQADTLTTAAAQFGIGQDYNVVGLPIDSGSVPPASDLVQRTEDGFGQGKVVVSPFGMAMAAATVANGSTPVPQLISGRETTIDGERPAITPAMVDGLRGMMRLVVTSGTAERVEDQGEVYGKTGEAEVDGGSHAWFVGYRGNLAFATLVVRGGSSDNAVAVTRDMLTALPEGY</sequence>
<reference evidence="3 5" key="1">
    <citation type="journal article" date="2017" name="Poromechanics V (2013)">
        <title>Genomic Characterization of the Arsenic-Tolerant Actinobacterium, &lt;i&gt;Rhodococcus erythropolis&lt;/i&gt; S43.</title>
        <authorList>
            <person name="Retamal-Morales G."/>
            <person name="Mehnert M."/>
            <person name="Schwabe R."/>
            <person name="Tischler D."/>
            <person name="Schloemann M."/>
            <person name="Levican G.J."/>
        </authorList>
    </citation>
    <scope>NUCLEOTIDE SEQUENCE [LARGE SCALE GENOMIC DNA]</scope>
    <source>
        <strain evidence="3 5">S43</strain>
    </source>
</reference>
<dbReference type="GO" id="GO:0046677">
    <property type="term" value="P:response to antibiotic"/>
    <property type="evidence" value="ECO:0007669"/>
    <property type="project" value="InterPro"/>
</dbReference>
<dbReference type="Proteomes" id="UP000325576">
    <property type="component" value="Unassembled WGS sequence"/>
</dbReference>
<dbReference type="GO" id="GO:0005886">
    <property type="term" value="C:plasma membrane"/>
    <property type="evidence" value="ECO:0007669"/>
    <property type="project" value="TreeGrafter"/>
</dbReference>
<dbReference type="GO" id="GO:0071972">
    <property type="term" value="F:peptidoglycan L,D-transpeptidase activity"/>
    <property type="evidence" value="ECO:0007669"/>
    <property type="project" value="TreeGrafter"/>
</dbReference>
<dbReference type="AlphaFoldDB" id="A0A5N5E0C8"/>
<dbReference type="InterPro" id="IPR001460">
    <property type="entry name" value="PCN-bd_Tpept"/>
</dbReference>
<dbReference type="RefSeq" id="WP_179154732.1">
    <property type="nucleotide sequence ID" value="NZ_JAECSB010000026.1"/>
</dbReference>
<dbReference type="EMBL" id="JAECSB010000026">
    <property type="protein sequence ID" value="MBH5142043.1"/>
    <property type="molecule type" value="Genomic_DNA"/>
</dbReference>
<dbReference type="Pfam" id="PF00905">
    <property type="entry name" value="Transpeptidase"/>
    <property type="match status" value="1"/>
</dbReference>
<dbReference type="GO" id="GO:0071555">
    <property type="term" value="P:cell wall organization"/>
    <property type="evidence" value="ECO:0007669"/>
    <property type="project" value="TreeGrafter"/>
</dbReference>
<evidence type="ECO:0000313" key="4">
    <source>
        <dbReference type="EMBL" id="MBH5142043.1"/>
    </source>
</evidence>